<feature type="transmembrane region" description="Helical" evidence="1">
    <location>
        <begin position="190"/>
        <end position="209"/>
    </location>
</feature>
<dbReference type="AlphaFoldDB" id="A0A0L0CMU8"/>
<organism evidence="2 3">
    <name type="scientific">Lucilia cuprina</name>
    <name type="common">Green bottle fly</name>
    <name type="synonym">Australian sheep blowfly</name>
    <dbReference type="NCBI Taxonomy" id="7375"/>
    <lineage>
        <taxon>Eukaryota</taxon>
        <taxon>Metazoa</taxon>
        <taxon>Ecdysozoa</taxon>
        <taxon>Arthropoda</taxon>
        <taxon>Hexapoda</taxon>
        <taxon>Insecta</taxon>
        <taxon>Pterygota</taxon>
        <taxon>Neoptera</taxon>
        <taxon>Endopterygota</taxon>
        <taxon>Diptera</taxon>
        <taxon>Brachycera</taxon>
        <taxon>Muscomorpha</taxon>
        <taxon>Oestroidea</taxon>
        <taxon>Calliphoridae</taxon>
        <taxon>Luciliinae</taxon>
        <taxon>Lucilia</taxon>
    </lineage>
</organism>
<dbReference type="OMA" id="VIESMWP"/>
<dbReference type="PANTHER" id="PTHR12242:SF46">
    <property type="entry name" value="IP08657P-RELATED"/>
    <property type="match status" value="1"/>
</dbReference>
<comment type="caution">
    <text evidence="2">The sequence shown here is derived from an EMBL/GenBank/DDBJ whole genome shotgun (WGS) entry which is preliminary data.</text>
</comment>
<dbReference type="Proteomes" id="UP000037069">
    <property type="component" value="Unassembled WGS sequence"/>
</dbReference>
<keyword evidence="1" id="KW-0812">Transmembrane</keyword>
<evidence type="ECO:0000313" key="2">
    <source>
        <dbReference type="EMBL" id="KNC33606.1"/>
    </source>
</evidence>
<accession>A0A0L0CMU8</accession>
<name>A0A0L0CMU8_LUCCU</name>
<sequence length="321" mass="37131">MKNMKALKDLVHPVKKEFRREKCGFEHTPPNDFVKSQWQNRTKSIVYLIYRWFLALFFTAVVIESMIDPDPDENPNFWLYFIYMTNWGIMLCMITNVYAAILVTIWHFHPEYADKLLNLESLKSPFRIYWAIHITTLVVSIVITIIYWSILYDANESTLSATNILTHAFNSICMFIDLLIVAHPLRLLHMFLPVSFGLFYAFFSVIYQLCGGHNRKGKPYIYHVIDWNKPVNSTLTVVGVILLCCCVYMALFTIYKLRTLLYRRLNNATFILPTTAPPPITKKHIGTGIKHTSPGISMVLGNFEGHTNPAFSKSSENITKN</sequence>
<dbReference type="InterPro" id="IPR049352">
    <property type="entry name" value="Rost"/>
</dbReference>
<feature type="transmembrane region" description="Helical" evidence="1">
    <location>
        <begin position="45"/>
        <end position="67"/>
    </location>
</feature>
<feature type="transmembrane region" description="Helical" evidence="1">
    <location>
        <begin position="164"/>
        <end position="183"/>
    </location>
</feature>
<evidence type="ECO:0000256" key="1">
    <source>
        <dbReference type="SAM" id="Phobius"/>
    </source>
</evidence>
<protein>
    <submittedName>
        <fullName evidence="2">Protein rolling stone</fullName>
    </submittedName>
</protein>
<dbReference type="STRING" id="7375.A0A0L0CMU8"/>
<feature type="transmembrane region" description="Helical" evidence="1">
    <location>
        <begin position="128"/>
        <end position="152"/>
    </location>
</feature>
<feature type="transmembrane region" description="Helical" evidence="1">
    <location>
        <begin position="87"/>
        <end position="108"/>
    </location>
</feature>
<keyword evidence="1" id="KW-0472">Membrane</keyword>
<keyword evidence="1" id="KW-1133">Transmembrane helix</keyword>
<reference evidence="2 3" key="1">
    <citation type="journal article" date="2015" name="Nat. Commun.">
        <title>Lucilia cuprina genome unlocks parasitic fly biology to underpin future interventions.</title>
        <authorList>
            <person name="Anstead C.A."/>
            <person name="Korhonen P.K."/>
            <person name="Young N.D."/>
            <person name="Hall R.S."/>
            <person name="Jex A.R."/>
            <person name="Murali S.C."/>
            <person name="Hughes D.S."/>
            <person name="Lee S.F."/>
            <person name="Perry T."/>
            <person name="Stroehlein A.J."/>
            <person name="Ansell B.R."/>
            <person name="Breugelmans B."/>
            <person name="Hofmann A."/>
            <person name="Qu J."/>
            <person name="Dugan S."/>
            <person name="Lee S.L."/>
            <person name="Chao H."/>
            <person name="Dinh H."/>
            <person name="Han Y."/>
            <person name="Doddapaneni H.V."/>
            <person name="Worley K.C."/>
            <person name="Muzny D.M."/>
            <person name="Ioannidis P."/>
            <person name="Waterhouse R.M."/>
            <person name="Zdobnov E.M."/>
            <person name="James P.J."/>
            <person name="Bagnall N.H."/>
            <person name="Kotze A.C."/>
            <person name="Gibbs R.A."/>
            <person name="Richards S."/>
            <person name="Batterham P."/>
            <person name="Gasser R.B."/>
        </authorList>
    </citation>
    <scope>NUCLEOTIDE SEQUENCE [LARGE SCALE GENOMIC DNA]</scope>
    <source>
        <strain evidence="2 3">LS</strain>
        <tissue evidence="2">Full body</tissue>
    </source>
</reference>
<proteinExistence type="predicted"/>
<dbReference type="EMBL" id="JRES01000175">
    <property type="protein sequence ID" value="KNC33606.1"/>
    <property type="molecule type" value="Genomic_DNA"/>
</dbReference>
<dbReference type="GO" id="GO:0016020">
    <property type="term" value="C:membrane"/>
    <property type="evidence" value="ECO:0007669"/>
    <property type="project" value="TreeGrafter"/>
</dbReference>
<dbReference type="OrthoDB" id="419711at2759"/>
<gene>
    <name evidence="2" type="ORF">FF38_06852</name>
</gene>
<feature type="non-terminal residue" evidence="2">
    <location>
        <position position="321"/>
    </location>
</feature>
<keyword evidence="3" id="KW-1185">Reference proteome</keyword>
<dbReference type="PANTHER" id="PTHR12242">
    <property type="entry name" value="OS02G0130600 PROTEIN-RELATED"/>
    <property type="match status" value="1"/>
</dbReference>
<evidence type="ECO:0000313" key="3">
    <source>
        <dbReference type="Proteomes" id="UP000037069"/>
    </source>
</evidence>
<dbReference type="Pfam" id="PF21534">
    <property type="entry name" value="Rost"/>
    <property type="match status" value="1"/>
</dbReference>
<feature type="transmembrane region" description="Helical" evidence="1">
    <location>
        <begin position="235"/>
        <end position="255"/>
    </location>
</feature>